<evidence type="ECO:0000259" key="5">
    <source>
        <dbReference type="PROSITE" id="PS51000"/>
    </source>
</evidence>
<evidence type="ECO:0000256" key="1">
    <source>
        <dbReference type="ARBA" id="ARBA00023015"/>
    </source>
</evidence>
<evidence type="ECO:0000256" key="3">
    <source>
        <dbReference type="ARBA" id="ARBA00023163"/>
    </source>
</evidence>
<dbReference type="PANTHER" id="PTHR30363:SF44">
    <property type="entry name" value="AGA OPERON TRANSCRIPTIONAL REPRESSOR-RELATED"/>
    <property type="match status" value="1"/>
</dbReference>
<dbReference type="Pfam" id="PF00455">
    <property type="entry name" value="DeoRC"/>
    <property type="match status" value="1"/>
</dbReference>
<dbReference type="SUPFAM" id="SSF100950">
    <property type="entry name" value="NagB/RpiA/CoA transferase-like"/>
    <property type="match status" value="1"/>
</dbReference>
<dbReference type="PANTHER" id="PTHR30363">
    <property type="entry name" value="HTH-TYPE TRANSCRIPTIONAL REGULATOR SRLR-RELATED"/>
    <property type="match status" value="1"/>
</dbReference>
<dbReference type="Gene3D" id="1.10.10.10">
    <property type="entry name" value="Winged helix-like DNA-binding domain superfamily/Winged helix DNA-binding domain"/>
    <property type="match status" value="1"/>
</dbReference>
<keyword evidence="4" id="KW-0175">Coiled coil</keyword>
<dbReference type="SMART" id="SM00420">
    <property type="entry name" value="HTH_DEOR"/>
    <property type="match status" value="1"/>
</dbReference>
<dbReference type="InterPro" id="IPR036388">
    <property type="entry name" value="WH-like_DNA-bd_sf"/>
</dbReference>
<dbReference type="PROSITE" id="PS00894">
    <property type="entry name" value="HTH_DEOR_1"/>
    <property type="match status" value="1"/>
</dbReference>
<name>A0A3P3XHW0_9SPIR</name>
<dbReference type="AlphaFoldDB" id="A0A3P3XHW0"/>
<keyword evidence="2" id="KW-0238">DNA-binding</keyword>
<proteinExistence type="predicted"/>
<dbReference type="PROSITE" id="PS51000">
    <property type="entry name" value="HTH_DEOR_2"/>
    <property type="match status" value="1"/>
</dbReference>
<feature type="coiled-coil region" evidence="4">
    <location>
        <begin position="178"/>
        <end position="205"/>
    </location>
</feature>
<dbReference type="PRINTS" id="PR00037">
    <property type="entry name" value="HTHLACR"/>
</dbReference>
<evidence type="ECO:0000313" key="6">
    <source>
        <dbReference type="EMBL" id="SLM12339.1"/>
    </source>
</evidence>
<dbReference type="SUPFAM" id="SSF46785">
    <property type="entry name" value="Winged helix' DNA-binding domain"/>
    <property type="match status" value="1"/>
</dbReference>
<evidence type="ECO:0000256" key="4">
    <source>
        <dbReference type="SAM" id="Coils"/>
    </source>
</evidence>
<feature type="domain" description="HTH deoR-type" evidence="5">
    <location>
        <begin position="3"/>
        <end position="58"/>
    </location>
</feature>
<dbReference type="GO" id="GO:0003700">
    <property type="term" value="F:DNA-binding transcription factor activity"/>
    <property type="evidence" value="ECO:0007669"/>
    <property type="project" value="InterPro"/>
</dbReference>
<sequence length="258" mass="28490">MLAIERRNRILEKLRNQGIITVAEMAAEFSVSEETIRRDLYKMEVTDGVQRTYGGAYIAKAVRTDIPISIRENIYLPGKETIADLCATLVDEGDTVMLDSSTTSIHIADHIKTKRNIVVITNSLKIVDTFANSADVKVICAGGTLRHSQLSFVGPAAERTLEAYYADKAFVSCVGLDMEKGATDADELEAEVRKLMLNNAREKILVADATKFGKFSLSLIYPLDGINVLVTDRQPDAVWLRELTAKKIECLYGTGNPE</sequence>
<dbReference type="SMART" id="SM01134">
    <property type="entry name" value="DeoRC"/>
    <property type="match status" value="1"/>
</dbReference>
<organism evidence="6">
    <name type="scientific">uncultured spirochete</name>
    <dbReference type="NCBI Taxonomy" id="156406"/>
    <lineage>
        <taxon>Bacteria</taxon>
        <taxon>Pseudomonadati</taxon>
        <taxon>Spirochaetota</taxon>
        <taxon>Spirochaetia</taxon>
        <taxon>Spirochaetales</taxon>
        <taxon>environmental samples</taxon>
    </lineage>
</organism>
<dbReference type="InterPro" id="IPR014036">
    <property type="entry name" value="DeoR-like_C"/>
</dbReference>
<accession>A0A3P3XHW0</accession>
<dbReference type="InterPro" id="IPR036390">
    <property type="entry name" value="WH_DNA-bd_sf"/>
</dbReference>
<gene>
    <name evidence="6" type="ORF">SPIROBIBN47_240060</name>
</gene>
<reference evidence="6" key="1">
    <citation type="submission" date="2017-02" db="EMBL/GenBank/DDBJ databases">
        <authorList>
            <person name="Regsiter A."/>
            <person name="William W."/>
        </authorList>
    </citation>
    <scope>NUCLEOTIDE SEQUENCE</scope>
    <source>
        <strain evidence="6">Bib</strain>
    </source>
</reference>
<evidence type="ECO:0000256" key="2">
    <source>
        <dbReference type="ARBA" id="ARBA00023125"/>
    </source>
</evidence>
<dbReference type="InterPro" id="IPR001034">
    <property type="entry name" value="DeoR_HTH"/>
</dbReference>
<keyword evidence="1" id="KW-0805">Transcription regulation</keyword>
<protein>
    <submittedName>
        <fullName evidence="6">Transcriptional regulator</fullName>
    </submittedName>
</protein>
<dbReference type="EMBL" id="FWDM01000017">
    <property type="protein sequence ID" value="SLM12339.1"/>
    <property type="molecule type" value="Genomic_DNA"/>
</dbReference>
<dbReference type="InterPro" id="IPR037171">
    <property type="entry name" value="NagB/RpiA_transferase-like"/>
</dbReference>
<keyword evidence="3" id="KW-0804">Transcription</keyword>
<dbReference type="Pfam" id="PF08220">
    <property type="entry name" value="HTH_DeoR"/>
    <property type="match status" value="1"/>
</dbReference>
<dbReference type="GO" id="GO:0003677">
    <property type="term" value="F:DNA binding"/>
    <property type="evidence" value="ECO:0007669"/>
    <property type="project" value="UniProtKB-KW"/>
</dbReference>
<dbReference type="InterPro" id="IPR018356">
    <property type="entry name" value="Tscrpt_reg_HTH_DeoR_CS"/>
</dbReference>
<dbReference type="InterPro" id="IPR050313">
    <property type="entry name" value="Carb_Metab_HTH_regulators"/>
</dbReference>